<protein>
    <submittedName>
        <fullName evidence="2">MarR family transcriptional regulator</fullName>
    </submittedName>
</protein>
<dbReference type="Gene3D" id="1.10.10.10">
    <property type="entry name" value="Winged helix-like DNA-binding domain superfamily/Winged helix DNA-binding domain"/>
    <property type="match status" value="1"/>
</dbReference>
<dbReference type="PANTHER" id="PTHR33164:SF43">
    <property type="entry name" value="HTH-TYPE TRANSCRIPTIONAL REPRESSOR YETL"/>
    <property type="match status" value="1"/>
</dbReference>
<evidence type="ECO:0000313" key="2">
    <source>
        <dbReference type="EMBL" id="PWD97823.1"/>
    </source>
</evidence>
<dbReference type="SUPFAM" id="SSF46785">
    <property type="entry name" value="Winged helix' DNA-binding domain"/>
    <property type="match status" value="1"/>
</dbReference>
<proteinExistence type="predicted"/>
<dbReference type="InterPro" id="IPR036388">
    <property type="entry name" value="WH-like_DNA-bd_sf"/>
</dbReference>
<dbReference type="EMBL" id="QEWP01000024">
    <property type="protein sequence ID" value="PWD97823.1"/>
    <property type="molecule type" value="Genomic_DNA"/>
</dbReference>
<dbReference type="InterPro" id="IPR000835">
    <property type="entry name" value="HTH_MarR-typ"/>
</dbReference>
<dbReference type="AlphaFoldDB" id="A0A2U2B439"/>
<dbReference type="GO" id="GO:0003700">
    <property type="term" value="F:DNA-binding transcription factor activity"/>
    <property type="evidence" value="ECO:0007669"/>
    <property type="project" value="InterPro"/>
</dbReference>
<name>A0A2U2B439_9BACT</name>
<evidence type="ECO:0000259" key="1">
    <source>
        <dbReference type="PROSITE" id="PS50995"/>
    </source>
</evidence>
<dbReference type="PRINTS" id="PR00598">
    <property type="entry name" value="HTHMARR"/>
</dbReference>
<dbReference type="GO" id="GO:0006950">
    <property type="term" value="P:response to stress"/>
    <property type="evidence" value="ECO:0007669"/>
    <property type="project" value="TreeGrafter"/>
</dbReference>
<dbReference type="SMART" id="SM00347">
    <property type="entry name" value="HTH_MARR"/>
    <property type="match status" value="1"/>
</dbReference>
<accession>A0A2U2B439</accession>
<dbReference type="RefSeq" id="WP_109266007.1">
    <property type="nucleotide sequence ID" value="NZ_QEWP01000024.1"/>
</dbReference>
<organism evidence="2 3">
    <name type="scientific">Marinilabilia rubra</name>
    <dbReference type="NCBI Taxonomy" id="2162893"/>
    <lineage>
        <taxon>Bacteria</taxon>
        <taxon>Pseudomonadati</taxon>
        <taxon>Bacteroidota</taxon>
        <taxon>Bacteroidia</taxon>
        <taxon>Marinilabiliales</taxon>
        <taxon>Marinilabiliaceae</taxon>
        <taxon>Marinilabilia</taxon>
    </lineage>
</organism>
<feature type="domain" description="HTH marR-type" evidence="1">
    <location>
        <begin position="1"/>
        <end position="149"/>
    </location>
</feature>
<comment type="caution">
    <text evidence="2">The sequence shown here is derived from an EMBL/GenBank/DDBJ whole genome shotgun (WGS) entry which is preliminary data.</text>
</comment>
<keyword evidence="3" id="KW-1185">Reference proteome</keyword>
<dbReference type="PROSITE" id="PS50995">
    <property type="entry name" value="HTH_MARR_2"/>
    <property type="match status" value="1"/>
</dbReference>
<reference evidence="2 3" key="1">
    <citation type="submission" date="2018-05" db="EMBL/GenBank/DDBJ databases">
        <title>Marinilabilia rubrum sp. nov., isolated from saltern sediment.</title>
        <authorList>
            <person name="Zhang R."/>
        </authorList>
    </citation>
    <scope>NUCLEOTIDE SEQUENCE [LARGE SCALE GENOMIC DNA]</scope>
    <source>
        <strain evidence="2 3">WTE16</strain>
    </source>
</reference>
<evidence type="ECO:0000313" key="3">
    <source>
        <dbReference type="Proteomes" id="UP000244956"/>
    </source>
</evidence>
<gene>
    <name evidence="2" type="ORF">DDZ16_18715</name>
</gene>
<sequence length="149" mass="17530">MRIEDEIKGRFRNDYYKGFINLRYTTNILSYEMVKSFKRFGITEPQYNVLRILRGFRSEAPLSIGFIKERMLDKVSDVSRIIDRLVEKKMVTRVENPADRRQKSIEITPAGLQLLDEMLECEKKTDSLLANLDPEEVKELNRLLDKARG</sequence>
<dbReference type="PANTHER" id="PTHR33164">
    <property type="entry name" value="TRANSCRIPTIONAL REGULATOR, MARR FAMILY"/>
    <property type="match status" value="1"/>
</dbReference>
<dbReference type="InterPro" id="IPR036390">
    <property type="entry name" value="WH_DNA-bd_sf"/>
</dbReference>
<dbReference type="InterPro" id="IPR039422">
    <property type="entry name" value="MarR/SlyA-like"/>
</dbReference>
<dbReference type="Proteomes" id="UP000244956">
    <property type="component" value="Unassembled WGS sequence"/>
</dbReference>
<dbReference type="OrthoDB" id="996843at2"/>
<dbReference type="Pfam" id="PF12802">
    <property type="entry name" value="MarR_2"/>
    <property type="match status" value="1"/>
</dbReference>